<dbReference type="PANTHER" id="PTHR22849">
    <property type="entry name" value="WDSAM1 PROTEIN"/>
    <property type="match status" value="1"/>
</dbReference>
<feature type="compositionally biased region" description="Basic residues" evidence="1">
    <location>
        <begin position="40"/>
        <end position="52"/>
    </location>
</feature>
<dbReference type="Gene3D" id="3.30.40.10">
    <property type="entry name" value="Zinc/RING finger domain, C3HC4 (zinc finger)"/>
    <property type="match status" value="1"/>
</dbReference>
<accession>A0AAV1I587</accession>
<evidence type="ECO:0000313" key="3">
    <source>
        <dbReference type="EMBL" id="CAK0780714.1"/>
    </source>
</evidence>
<dbReference type="SMART" id="SM00504">
    <property type="entry name" value="Ubox"/>
    <property type="match status" value="1"/>
</dbReference>
<dbReference type="SUPFAM" id="SSF57850">
    <property type="entry name" value="RING/U-box"/>
    <property type="match status" value="1"/>
</dbReference>
<dbReference type="EMBL" id="CAUYUE010000006">
    <property type="protein sequence ID" value="CAK0780714.1"/>
    <property type="molecule type" value="Genomic_DNA"/>
</dbReference>
<protein>
    <recommendedName>
        <fullName evidence="2">U-box domain-containing protein</fullName>
    </recommendedName>
</protein>
<keyword evidence="4" id="KW-1185">Reference proteome</keyword>
<organism evidence="3 4">
    <name type="scientific">Coccomyxa viridis</name>
    <dbReference type="NCBI Taxonomy" id="1274662"/>
    <lineage>
        <taxon>Eukaryota</taxon>
        <taxon>Viridiplantae</taxon>
        <taxon>Chlorophyta</taxon>
        <taxon>core chlorophytes</taxon>
        <taxon>Trebouxiophyceae</taxon>
        <taxon>Trebouxiophyceae incertae sedis</taxon>
        <taxon>Coccomyxaceae</taxon>
        <taxon>Coccomyxa</taxon>
    </lineage>
</organism>
<feature type="region of interest" description="Disordered" evidence="1">
    <location>
        <begin position="17"/>
        <end position="52"/>
    </location>
</feature>
<evidence type="ECO:0000256" key="1">
    <source>
        <dbReference type="SAM" id="MobiDB-lite"/>
    </source>
</evidence>
<dbReference type="Proteomes" id="UP001314263">
    <property type="component" value="Unassembled WGS sequence"/>
</dbReference>
<evidence type="ECO:0000259" key="2">
    <source>
        <dbReference type="SMART" id="SM00504"/>
    </source>
</evidence>
<dbReference type="InterPro" id="IPR045185">
    <property type="entry name" value="PUB22/23/24-like"/>
</dbReference>
<gene>
    <name evidence="3" type="ORF">CVIRNUC_005149</name>
</gene>
<dbReference type="InterPro" id="IPR013083">
    <property type="entry name" value="Znf_RING/FYVE/PHD"/>
</dbReference>
<name>A0AAV1I587_9CHLO</name>
<dbReference type="Pfam" id="PF04564">
    <property type="entry name" value="U-box"/>
    <property type="match status" value="1"/>
</dbReference>
<reference evidence="3 4" key="1">
    <citation type="submission" date="2023-10" db="EMBL/GenBank/DDBJ databases">
        <authorList>
            <person name="Maclean D."/>
            <person name="Macfadyen A."/>
        </authorList>
    </citation>
    <scope>NUCLEOTIDE SEQUENCE [LARGE SCALE GENOMIC DNA]</scope>
</reference>
<dbReference type="InterPro" id="IPR003613">
    <property type="entry name" value="Ubox_domain"/>
</dbReference>
<dbReference type="GO" id="GO:0016567">
    <property type="term" value="P:protein ubiquitination"/>
    <property type="evidence" value="ECO:0007669"/>
    <property type="project" value="InterPro"/>
</dbReference>
<feature type="domain" description="U-box" evidence="2">
    <location>
        <begin position="63"/>
        <end position="133"/>
    </location>
</feature>
<proteinExistence type="predicted"/>
<dbReference type="AlphaFoldDB" id="A0AAV1I587"/>
<evidence type="ECO:0000313" key="4">
    <source>
        <dbReference type="Proteomes" id="UP001314263"/>
    </source>
</evidence>
<dbReference type="GO" id="GO:0061630">
    <property type="term" value="F:ubiquitin protein ligase activity"/>
    <property type="evidence" value="ECO:0007669"/>
    <property type="project" value="InterPro"/>
</dbReference>
<dbReference type="PANTHER" id="PTHR22849:SF164">
    <property type="entry name" value="U-BOX DOMAIN-CONTAINING PROTEIN"/>
    <property type="match status" value="1"/>
</dbReference>
<sequence>MGQLSKAERDLLEKLMKAREGRDPSLKSSKAHIKLGGGVKKAKSKKGPGAKRRAKDLVDQFGLCPISLQVMRRPVLPSSGQAYDEVNIARFSAAGKSQCPVSGAPLECHRRGPSKGKVMLTPDYALRNVIRHQAQQAKVYIAPVDKEDLLKQLQSLLTEPAREDFPLVAPALAKAVVDDTFLGYVLLSELQSAMDQFAEVTLAAPEGKAALVFPMLVAECLACREPGLINTGIDFLVVDAAWSDAQVLQEALAVGQDPDCRGKVLTAMESKFKNSKYSMMQARGVLTFDTESVPVQQFQARCADHILQAARHPVAKGELQEVLNMALRVRDALSGIDSAPRCPHDLWSAAMAALKSRNRSLDAQNVDRLFGRDNRQVLASLAGSDPDLLHWHLMRQHGRALKLCIVVLGEEPGYDDMNCGVYSDEDEEDFIGSDEEDDEDRERLIHDVPPWRPASAAWSPSGSALRLRRFAGP</sequence>
<comment type="caution">
    <text evidence="3">The sequence shown here is derived from an EMBL/GenBank/DDBJ whole genome shotgun (WGS) entry which is preliminary data.</text>
</comment>